<dbReference type="Proteomes" id="UP000299102">
    <property type="component" value="Unassembled WGS sequence"/>
</dbReference>
<dbReference type="EMBL" id="BGZK01000147">
    <property type="protein sequence ID" value="GBP23148.1"/>
    <property type="molecule type" value="Genomic_DNA"/>
</dbReference>
<comment type="caution">
    <text evidence="1">The sequence shown here is derived from an EMBL/GenBank/DDBJ whole genome shotgun (WGS) entry which is preliminary data.</text>
</comment>
<protein>
    <submittedName>
        <fullName evidence="1">Uncharacterized protein</fullName>
    </submittedName>
</protein>
<name>A0A4C1UA12_EUMVA</name>
<evidence type="ECO:0000313" key="1">
    <source>
        <dbReference type="EMBL" id="GBP23148.1"/>
    </source>
</evidence>
<proteinExistence type="predicted"/>
<gene>
    <name evidence="1" type="ORF">EVAR_13170_1</name>
</gene>
<organism evidence="1 2">
    <name type="scientific">Eumeta variegata</name>
    <name type="common">Bagworm moth</name>
    <name type="synonym">Eumeta japonica</name>
    <dbReference type="NCBI Taxonomy" id="151549"/>
    <lineage>
        <taxon>Eukaryota</taxon>
        <taxon>Metazoa</taxon>
        <taxon>Ecdysozoa</taxon>
        <taxon>Arthropoda</taxon>
        <taxon>Hexapoda</taxon>
        <taxon>Insecta</taxon>
        <taxon>Pterygota</taxon>
        <taxon>Neoptera</taxon>
        <taxon>Endopterygota</taxon>
        <taxon>Lepidoptera</taxon>
        <taxon>Glossata</taxon>
        <taxon>Ditrysia</taxon>
        <taxon>Tineoidea</taxon>
        <taxon>Psychidae</taxon>
        <taxon>Oiketicinae</taxon>
        <taxon>Eumeta</taxon>
    </lineage>
</organism>
<accession>A0A4C1UA12</accession>
<keyword evidence="2" id="KW-1185">Reference proteome</keyword>
<reference evidence="1 2" key="1">
    <citation type="journal article" date="2019" name="Commun. Biol.">
        <title>The bagworm genome reveals a unique fibroin gene that provides high tensile strength.</title>
        <authorList>
            <person name="Kono N."/>
            <person name="Nakamura H."/>
            <person name="Ohtoshi R."/>
            <person name="Tomita M."/>
            <person name="Numata K."/>
            <person name="Arakawa K."/>
        </authorList>
    </citation>
    <scope>NUCLEOTIDE SEQUENCE [LARGE SCALE GENOMIC DNA]</scope>
</reference>
<dbReference type="AlphaFoldDB" id="A0A4C1UA12"/>
<sequence length="100" mass="11367">MASQARTLGTGHLLERVERLLGYLMEKGVDSWRRIGLMKGRCSVMEREWATETLINWTRSNHGNCYFTPVFCESLVLYPVEPDHLQGRIPPSSRGGESSI</sequence>
<evidence type="ECO:0000313" key="2">
    <source>
        <dbReference type="Proteomes" id="UP000299102"/>
    </source>
</evidence>